<proteinExistence type="predicted"/>
<dbReference type="Proteomes" id="UP000011761">
    <property type="component" value="Unassembled WGS sequence"/>
</dbReference>
<dbReference type="AlphaFoldDB" id="M2MPR8"/>
<dbReference type="HOGENOM" id="CLU_2497539_0_0_1"/>
<dbReference type="RefSeq" id="XP_007673915.1">
    <property type="nucleotide sequence ID" value="XM_007675725.1"/>
</dbReference>
<keyword evidence="2" id="KW-1185">Reference proteome</keyword>
<protein>
    <submittedName>
        <fullName evidence="1">Uncharacterized protein</fullName>
    </submittedName>
</protein>
<evidence type="ECO:0000313" key="1">
    <source>
        <dbReference type="EMBL" id="EMC98756.1"/>
    </source>
</evidence>
<organism evidence="1 2">
    <name type="scientific">Baudoinia panamericana (strain UAMH 10762)</name>
    <name type="common">Angels' share fungus</name>
    <name type="synonym">Baudoinia compniacensis (strain UAMH 10762)</name>
    <dbReference type="NCBI Taxonomy" id="717646"/>
    <lineage>
        <taxon>Eukaryota</taxon>
        <taxon>Fungi</taxon>
        <taxon>Dikarya</taxon>
        <taxon>Ascomycota</taxon>
        <taxon>Pezizomycotina</taxon>
        <taxon>Dothideomycetes</taxon>
        <taxon>Dothideomycetidae</taxon>
        <taxon>Mycosphaerellales</taxon>
        <taxon>Teratosphaeriaceae</taxon>
        <taxon>Baudoinia</taxon>
    </lineage>
</organism>
<accession>M2MPR8</accession>
<dbReference type="KEGG" id="bcom:BAUCODRAFT_379761"/>
<dbReference type="GeneID" id="19113397"/>
<dbReference type="EMBL" id="KB445552">
    <property type="protein sequence ID" value="EMC98756.1"/>
    <property type="molecule type" value="Genomic_DNA"/>
</dbReference>
<evidence type="ECO:0000313" key="2">
    <source>
        <dbReference type="Proteomes" id="UP000011761"/>
    </source>
</evidence>
<reference evidence="1 2" key="1">
    <citation type="journal article" date="2012" name="PLoS Pathog.">
        <title>Diverse lifestyles and strategies of plant pathogenesis encoded in the genomes of eighteen Dothideomycetes fungi.</title>
        <authorList>
            <person name="Ohm R.A."/>
            <person name="Feau N."/>
            <person name="Henrissat B."/>
            <person name="Schoch C.L."/>
            <person name="Horwitz B.A."/>
            <person name="Barry K.W."/>
            <person name="Condon B.J."/>
            <person name="Copeland A.C."/>
            <person name="Dhillon B."/>
            <person name="Glaser F."/>
            <person name="Hesse C.N."/>
            <person name="Kosti I."/>
            <person name="LaButti K."/>
            <person name="Lindquist E.A."/>
            <person name="Lucas S."/>
            <person name="Salamov A.A."/>
            <person name="Bradshaw R.E."/>
            <person name="Ciuffetti L."/>
            <person name="Hamelin R.C."/>
            <person name="Kema G.H.J."/>
            <person name="Lawrence C."/>
            <person name="Scott J.A."/>
            <person name="Spatafora J.W."/>
            <person name="Turgeon B.G."/>
            <person name="de Wit P.J.G.M."/>
            <person name="Zhong S."/>
            <person name="Goodwin S.B."/>
            <person name="Grigoriev I.V."/>
        </authorList>
    </citation>
    <scope>NUCLEOTIDE SEQUENCE [LARGE SCALE GENOMIC DNA]</scope>
    <source>
        <strain evidence="1 2">UAMH 10762</strain>
    </source>
</reference>
<name>M2MPR8_BAUPA</name>
<sequence>MRRQDGSWSYSRLAITAYALGRSEALSWHKCEPHGRCRLYRQHLERVAFACRTCSTAVCPTMGAEESRVGHPQRLCGEVPAPLGTS</sequence>
<gene>
    <name evidence="1" type="ORF">BAUCODRAFT_379761</name>
</gene>